<evidence type="ECO:0000313" key="1">
    <source>
        <dbReference type="EMBL" id="RMU38447.1"/>
    </source>
</evidence>
<gene>
    <name evidence="1" type="ORF">ALP32_02206</name>
</gene>
<protein>
    <submittedName>
        <fullName evidence="1">Uncharacterized protein</fullName>
    </submittedName>
</protein>
<accession>A0A3M5TZP9</accession>
<proteinExistence type="predicted"/>
<evidence type="ECO:0000313" key="2">
    <source>
        <dbReference type="Proteomes" id="UP000281514"/>
    </source>
</evidence>
<reference evidence="1 2" key="1">
    <citation type="submission" date="2018-08" db="EMBL/GenBank/DDBJ databases">
        <title>Recombination of ecologically and evolutionarily significant loci maintains genetic cohesion in the Pseudomonas syringae species complex.</title>
        <authorList>
            <person name="Dillon M."/>
            <person name="Thakur S."/>
            <person name="Almeida R.N.D."/>
            <person name="Weir B.S."/>
            <person name="Guttman D.S."/>
        </authorList>
    </citation>
    <scope>NUCLEOTIDE SEQUENCE [LARGE SCALE GENOMIC DNA]</scope>
    <source>
        <strain evidence="1 2">ICMP 9749</strain>
    </source>
</reference>
<organism evidence="1 2">
    <name type="scientific">Pseudomonas avellanae</name>
    <dbReference type="NCBI Taxonomy" id="46257"/>
    <lineage>
        <taxon>Bacteria</taxon>
        <taxon>Pseudomonadati</taxon>
        <taxon>Pseudomonadota</taxon>
        <taxon>Gammaproteobacteria</taxon>
        <taxon>Pseudomonadales</taxon>
        <taxon>Pseudomonadaceae</taxon>
        <taxon>Pseudomonas</taxon>
    </lineage>
</organism>
<dbReference type="AlphaFoldDB" id="A0A3M5TZP9"/>
<comment type="caution">
    <text evidence="1">The sequence shown here is derived from an EMBL/GenBank/DDBJ whole genome shotgun (WGS) entry which is preliminary data.</text>
</comment>
<sequence>MHPDAISEVDFRSLGNGLIDTRGKAGELLIITPMGPFNGTTWEATLQLVLKAKFGADGYQHVPATPGDFGIEGFTKHTGLAFQCYCPDTHYQRKELNKKQQDKITTDLKKLKDNQASLLGILGGTKIKDWYFITPEIAHNALLTHAQKKQDEVRAWGLPHLDDNFTVLVQDIGFYTHEINQHRITAGIPISIGHDKQSIPKVNSNPTAYDENLQRKTQLRMSYKGEHATAALFGKTKDSFLDHDSFFQTLYEKAPQTYFQVAKTLNGFEQDVDEWSLTASGHPNDLVKMVKERLSDRLMGDEQLLIDGTLTDDIVRRTVARWLAVCQLDFYS</sequence>
<dbReference type="Proteomes" id="UP000281514">
    <property type="component" value="Unassembled WGS sequence"/>
</dbReference>
<dbReference type="EMBL" id="RBTX01000161">
    <property type="protein sequence ID" value="RMU38447.1"/>
    <property type="molecule type" value="Genomic_DNA"/>
</dbReference>
<name>A0A3M5TZP9_9PSED</name>